<comment type="caution">
    <text evidence="1">The sequence shown here is derived from an EMBL/GenBank/DDBJ whole genome shotgun (WGS) entry which is preliminary data.</text>
</comment>
<reference evidence="1 2" key="2">
    <citation type="journal article" date="2022" name="Mol. Ecol. Resour.">
        <title>The genomes of chicory, endive, great burdock and yacon provide insights into Asteraceae paleo-polyploidization history and plant inulin production.</title>
        <authorList>
            <person name="Fan W."/>
            <person name="Wang S."/>
            <person name="Wang H."/>
            <person name="Wang A."/>
            <person name="Jiang F."/>
            <person name="Liu H."/>
            <person name="Zhao H."/>
            <person name="Xu D."/>
            <person name="Zhang Y."/>
        </authorList>
    </citation>
    <scope>NUCLEOTIDE SEQUENCE [LARGE SCALE GENOMIC DNA]</scope>
    <source>
        <strain evidence="2">cv. Niubang</strain>
    </source>
</reference>
<keyword evidence="2" id="KW-1185">Reference proteome</keyword>
<evidence type="ECO:0000313" key="1">
    <source>
        <dbReference type="EMBL" id="KAI3733824.1"/>
    </source>
</evidence>
<dbReference type="EMBL" id="CM042050">
    <property type="protein sequence ID" value="KAI3733824.1"/>
    <property type="molecule type" value="Genomic_DNA"/>
</dbReference>
<dbReference type="Proteomes" id="UP001055879">
    <property type="component" value="Linkage Group LG04"/>
</dbReference>
<organism evidence="1 2">
    <name type="scientific">Arctium lappa</name>
    <name type="common">Greater burdock</name>
    <name type="synonym">Lappa major</name>
    <dbReference type="NCBI Taxonomy" id="4217"/>
    <lineage>
        <taxon>Eukaryota</taxon>
        <taxon>Viridiplantae</taxon>
        <taxon>Streptophyta</taxon>
        <taxon>Embryophyta</taxon>
        <taxon>Tracheophyta</taxon>
        <taxon>Spermatophyta</taxon>
        <taxon>Magnoliopsida</taxon>
        <taxon>eudicotyledons</taxon>
        <taxon>Gunneridae</taxon>
        <taxon>Pentapetalae</taxon>
        <taxon>asterids</taxon>
        <taxon>campanulids</taxon>
        <taxon>Asterales</taxon>
        <taxon>Asteraceae</taxon>
        <taxon>Carduoideae</taxon>
        <taxon>Cardueae</taxon>
        <taxon>Arctiinae</taxon>
        <taxon>Arctium</taxon>
    </lineage>
</organism>
<evidence type="ECO:0000313" key="2">
    <source>
        <dbReference type="Proteomes" id="UP001055879"/>
    </source>
</evidence>
<proteinExistence type="predicted"/>
<accession>A0ACB9CHR5</accession>
<reference evidence="2" key="1">
    <citation type="journal article" date="2022" name="Mol. Ecol. Resour.">
        <title>The genomes of chicory, endive, great burdock and yacon provide insights into Asteraceae palaeo-polyploidization history and plant inulin production.</title>
        <authorList>
            <person name="Fan W."/>
            <person name="Wang S."/>
            <person name="Wang H."/>
            <person name="Wang A."/>
            <person name="Jiang F."/>
            <person name="Liu H."/>
            <person name="Zhao H."/>
            <person name="Xu D."/>
            <person name="Zhang Y."/>
        </authorList>
    </citation>
    <scope>NUCLEOTIDE SEQUENCE [LARGE SCALE GENOMIC DNA]</scope>
    <source>
        <strain evidence="2">cv. Niubang</strain>
    </source>
</reference>
<name>A0ACB9CHR5_ARCLA</name>
<gene>
    <name evidence="1" type="ORF">L6452_13281</name>
</gene>
<protein>
    <submittedName>
        <fullName evidence="1">Uncharacterized protein</fullName>
    </submittedName>
</protein>
<sequence>MVGLVEKMLFEVYIDGMLHFWDGVDGRSIVGLVPHVMCVSARGHNRLALSPSHLGWWYNLGDCASDSATGTIAWHSRREIGGGLERWFRSDVVGCGSDRWWLVAAVVQNGDGRWWFKLAVSVVVQNDGGRWSAVGGGGSGRRWSAVVQIGGDRWSAVVQNDGGRWSKIFGGLERWWFRPAVVGDGSEQQWFKSAVVQNVDGRWSAVVSDGWWWFRSAVVQIGDDRQWFRSVVGGGSEWRWSMVDDCRWFRPTVVGGGSDRWWSTVVQTNGGQ</sequence>